<evidence type="ECO:0000259" key="7">
    <source>
        <dbReference type="PROSITE" id="PS50052"/>
    </source>
</evidence>
<dbReference type="UniPathway" id="UPA00087">
    <property type="reaction ID" value="UER00175"/>
</dbReference>
<dbReference type="InterPro" id="IPR012699">
    <property type="entry name" value="PhnN"/>
</dbReference>
<dbReference type="RefSeq" id="WP_142493988.1">
    <property type="nucleotide sequence ID" value="NZ_FXTO01000018.1"/>
</dbReference>
<dbReference type="Proteomes" id="UP000316030">
    <property type="component" value="Unassembled WGS sequence"/>
</dbReference>
<keyword evidence="4 6" id="KW-0547">Nucleotide-binding</keyword>
<comment type="catalytic activity">
    <reaction evidence="1 6">
        <text>alpha-D-ribose 1,5-bisphosphate + ATP = 5-phospho-alpha-D-ribose 1-diphosphate + ADP</text>
        <dbReference type="Rhea" id="RHEA:20109"/>
        <dbReference type="ChEBI" id="CHEBI:30616"/>
        <dbReference type="ChEBI" id="CHEBI:58017"/>
        <dbReference type="ChEBI" id="CHEBI:68688"/>
        <dbReference type="ChEBI" id="CHEBI:456216"/>
        <dbReference type="EC" id="2.7.4.23"/>
    </reaction>
</comment>
<dbReference type="InterPro" id="IPR027417">
    <property type="entry name" value="P-loop_NTPase"/>
</dbReference>
<reference evidence="8 9" key="1">
    <citation type="submission" date="2017-05" db="EMBL/GenBank/DDBJ databases">
        <authorList>
            <person name="Varghese N."/>
            <person name="Submissions S."/>
        </authorList>
    </citation>
    <scope>NUCLEOTIDE SEQUENCE [LARGE SCALE GENOMIC DNA]</scope>
    <source>
        <strain evidence="8 9">DSM 29506</strain>
    </source>
</reference>
<dbReference type="GO" id="GO:0005524">
    <property type="term" value="F:ATP binding"/>
    <property type="evidence" value="ECO:0007669"/>
    <property type="project" value="UniProtKB-KW"/>
</dbReference>
<comment type="similarity">
    <text evidence="6">Belongs to the ribose 1,5-bisphosphokinase family.</text>
</comment>
<accession>A0A521EPW5</accession>
<dbReference type="HAMAP" id="MF_00836">
    <property type="entry name" value="PhnN"/>
    <property type="match status" value="1"/>
</dbReference>
<dbReference type="SUPFAM" id="SSF52540">
    <property type="entry name" value="P-loop containing nucleoside triphosphate hydrolases"/>
    <property type="match status" value="1"/>
</dbReference>
<dbReference type="Pfam" id="PF00625">
    <property type="entry name" value="Guanylate_kin"/>
    <property type="match status" value="1"/>
</dbReference>
<evidence type="ECO:0000256" key="4">
    <source>
        <dbReference type="ARBA" id="ARBA00022741"/>
    </source>
</evidence>
<protein>
    <recommendedName>
        <fullName evidence="6">Ribose 1,5-bisphosphate phosphokinase PhnN</fullName>
        <ecNumber evidence="6">2.7.4.23</ecNumber>
    </recommendedName>
    <alternativeName>
        <fullName evidence="6">Ribose 1,5-bisphosphokinase</fullName>
    </alternativeName>
</protein>
<dbReference type="Gene3D" id="3.40.50.300">
    <property type="entry name" value="P-loop containing nucleotide triphosphate hydrolases"/>
    <property type="match status" value="1"/>
</dbReference>
<dbReference type="GO" id="GO:0033863">
    <property type="term" value="F:ribose 1,5-bisphosphate phosphokinase activity"/>
    <property type="evidence" value="ECO:0007669"/>
    <property type="project" value="UniProtKB-UniRule"/>
</dbReference>
<evidence type="ECO:0000256" key="3">
    <source>
        <dbReference type="ARBA" id="ARBA00022679"/>
    </source>
</evidence>
<evidence type="ECO:0000256" key="2">
    <source>
        <dbReference type="ARBA" id="ARBA00005069"/>
    </source>
</evidence>
<name>A0A521EPW5_9RHOB</name>
<dbReference type="InterPro" id="IPR008144">
    <property type="entry name" value="Guanylate_kin-like_dom"/>
</dbReference>
<evidence type="ECO:0000256" key="1">
    <source>
        <dbReference type="ARBA" id="ARBA00000373"/>
    </source>
</evidence>
<sequence>MKPGRFIAVVGPSGVGKDTVMETVCARNPALIRVRRVITRSPEAAGEDAESVSVAEFDRRVGAGAFVLHWQAHGLHYGIPATVLDDLAAGRDVVANLSRAVLPDLAHRFTRSMIVLITATPEVLAERLAQRGREDEADRAKRLQRADFALAEGLDPVVIRNEGPLEQAVAAFEAALQPERA</sequence>
<dbReference type="InterPro" id="IPR008145">
    <property type="entry name" value="GK/Ca_channel_bsu"/>
</dbReference>
<organism evidence="8 9">
    <name type="scientific">Thalassovita litoralis</name>
    <dbReference type="NCBI Taxonomy" id="1010611"/>
    <lineage>
        <taxon>Bacteria</taxon>
        <taxon>Pseudomonadati</taxon>
        <taxon>Pseudomonadota</taxon>
        <taxon>Alphaproteobacteria</taxon>
        <taxon>Rhodobacterales</taxon>
        <taxon>Roseobacteraceae</taxon>
        <taxon>Thalassovita</taxon>
    </lineage>
</organism>
<evidence type="ECO:0000313" key="8">
    <source>
        <dbReference type="EMBL" id="SMO85966.1"/>
    </source>
</evidence>
<keyword evidence="8" id="KW-0418">Kinase</keyword>
<dbReference type="PANTHER" id="PTHR23117:SF8">
    <property type="entry name" value="RIBOSE 1,5-BISPHOSPHATE PHOSPHOKINASE PHNN"/>
    <property type="match status" value="1"/>
</dbReference>
<dbReference type="GO" id="GO:0006015">
    <property type="term" value="P:5-phosphoribose 1-diphosphate biosynthetic process"/>
    <property type="evidence" value="ECO:0007669"/>
    <property type="project" value="UniProtKB-UniRule"/>
</dbReference>
<keyword evidence="5 6" id="KW-0067">ATP-binding</keyword>
<dbReference type="EC" id="2.7.4.23" evidence="6"/>
<dbReference type="GO" id="GO:0019634">
    <property type="term" value="P:organic phosphonate metabolic process"/>
    <property type="evidence" value="ECO:0007669"/>
    <property type="project" value="UniProtKB-UniRule"/>
</dbReference>
<keyword evidence="9" id="KW-1185">Reference proteome</keyword>
<dbReference type="AlphaFoldDB" id="A0A521EPW5"/>
<keyword evidence="3 6" id="KW-0808">Transferase</keyword>
<dbReference type="GO" id="GO:0005829">
    <property type="term" value="C:cytosol"/>
    <property type="evidence" value="ECO:0007669"/>
    <property type="project" value="TreeGrafter"/>
</dbReference>
<feature type="binding site" evidence="6">
    <location>
        <begin position="11"/>
        <end position="18"/>
    </location>
    <ligand>
        <name>ATP</name>
        <dbReference type="ChEBI" id="CHEBI:30616"/>
    </ligand>
</feature>
<comment type="function">
    <text evidence="6">Catalyzes the phosphorylation of ribose 1,5-bisphosphate to 5-phospho-D-ribosyl alpha-1-diphosphate (PRPP).</text>
</comment>
<evidence type="ECO:0000256" key="6">
    <source>
        <dbReference type="HAMAP-Rule" id="MF_00836"/>
    </source>
</evidence>
<dbReference type="PANTHER" id="PTHR23117">
    <property type="entry name" value="GUANYLATE KINASE-RELATED"/>
    <property type="match status" value="1"/>
</dbReference>
<proteinExistence type="inferred from homology"/>
<dbReference type="PROSITE" id="PS50052">
    <property type="entry name" value="GUANYLATE_KINASE_2"/>
    <property type="match status" value="1"/>
</dbReference>
<dbReference type="SMART" id="SM00072">
    <property type="entry name" value="GuKc"/>
    <property type="match status" value="1"/>
</dbReference>
<dbReference type="EMBL" id="FXTO01000018">
    <property type="protein sequence ID" value="SMO85966.1"/>
    <property type="molecule type" value="Genomic_DNA"/>
</dbReference>
<evidence type="ECO:0000313" key="9">
    <source>
        <dbReference type="Proteomes" id="UP000316030"/>
    </source>
</evidence>
<feature type="domain" description="Guanylate kinase-like" evidence="7">
    <location>
        <begin position="4"/>
        <end position="177"/>
    </location>
</feature>
<comment type="pathway">
    <text evidence="2 6">Metabolic intermediate biosynthesis; 5-phospho-alpha-D-ribose 1-diphosphate biosynthesis; 5-phospho-alpha-D-ribose 1-diphosphate from D-ribose 5-phosphate (route II): step 3/3.</text>
</comment>
<gene>
    <name evidence="6" type="primary">phnN</name>
    <name evidence="8" type="ORF">SAMN06265173_11847</name>
</gene>
<evidence type="ECO:0000256" key="5">
    <source>
        <dbReference type="ARBA" id="ARBA00022840"/>
    </source>
</evidence>
<dbReference type="OrthoDB" id="341217at2"/>
<dbReference type="NCBIfam" id="TIGR02322">
    <property type="entry name" value="phosphon_PhnN"/>
    <property type="match status" value="1"/>
</dbReference>